<organism evidence="2 3">
    <name type="scientific">Decorospora gaudefroyi</name>
    <dbReference type="NCBI Taxonomy" id="184978"/>
    <lineage>
        <taxon>Eukaryota</taxon>
        <taxon>Fungi</taxon>
        <taxon>Dikarya</taxon>
        <taxon>Ascomycota</taxon>
        <taxon>Pezizomycotina</taxon>
        <taxon>Dothideomycetes</taxon>
        <taxon>Pleosporomycetidae</taxon>
        <taxon>Pleosporales</taxon>
        <taxon>Pleosporineae</taxon>
        <taxon>Pleosporaceae</taxon>
        <taxon>Decorospora</taxon>
    </lineage>
</organism>
<sequence length="176" mass="19017">MTLYNTPHITLRLLLPTAYIVPGDPGYALLTNDPWYARNPLAALSTSLYHFPPPRAMTSGKTKWRAHPGRGTIGARSVILDDIALGNATSPASTRGADARGQMGHAFDADFDETSLTTALHNTSIVTRSLAPTPRNVMAQPSQPSVVDHTQAQNMQATPVPPIYPWIQPTGKEQAH</sequence>
<keyword evidence="3" id="KW-1185">Reference proteome</keyword>
<dbReference type="Proteomes" id="UP000800040">
    <property type="component" value="Unassembled WGS sequence"/>
</dbReference>
<reference evidence="2" key="1">
    <citation type="submission" date="2020-01" db="EMBL/GenBank/DDBJ databases">
        <authorList>
            <consortium name="DOE Joint Genome Institute"/>
            <person name="Haridas S."/>
            <person name="Albert R."/>
            <person name="Binder M."/>
            <person name="Bloem J."/>
            <person name="Labutti K."/>
            <person name="Salamov A."/>
            <person name="Andreopoulos B."/>
            <person name="Baker S.E."/>
            <person name="Barry K."/>
            <person name="Bills G."/>
            <person name="Bluhm B.H."/>
            <person name="Cannon C."/>
            <person name="Castanera R."/>
            <person name="Culley D.E."/>
            <person name="Daum C."/>
            <person name="Ezra D."/>
            <person name="Gonzalez J.B."/>
            <person name="Henrissat B."/>
            <person name="Kuo A."/>
            <person name="Liang C."/>
            <person name="Lipzen A."/>
            <person name="Lutzoni F."/>
            <person name="Magnuson J."/>
            <person name="Mondo S."/>
            <person name="Nolan M."/>
            <person name="Ohm R."/>
            <person name="Pangilinan J."/>
            <person name="Park H.-J."/>
            <person name="Ramirez L."/>
            <person name="Alfaro M."/>
            <person name="Sun H."/>
            <person name="Tritt A."/>
            <person name="Yoshinaga Y."/>
            <person name="Zwiers L.-H."/>
            <person name="Turgeon B.G."/>
            <person name="Goodwin S.B."/>
            <person name="Spatafora J.W."/>
            <person name="Crous P.W."/>
            <person name="Grigoriev I.V."/>
        </authorList>
    </citation>
    <scope>NUCLEOTIDE SEQUENCE</scope>
    <source>
        <strain evidence="2">P77</strain>
    </source>
</reference>
<name>A0A6A5K419_9PLEO</name>
<protein>
    <submittedName>
        <fullName evidence="2">Uncharacterized protein</fullName>
    </submittedName>
</protein>
<accession>A0A6A5K419</accession>
<proteinExistence type="predicted"/>
<dbReference type="OrthoDB" id="3763214at2759"/>
<gene>
    <name evidence="2" type="ORF">BDW02DRAFT_81115</name>
</gene>
<evidence type="ECO:0000313" key="3">
    <source>
        <dbReference type="Proteomes" id="UP000800040"/>
    </source>
</evidence>
<dbReference type="EMBL" id="ML975382">
    <property type="protein sequence ID" value="KAF1830846.1"/>
    <property type="molecule type" value="Genomic_DNA"/>
</dbReference>
<feature type="region of interest" description="Disordered" evidence="1">
    <location>
        <begin position="157"/>
        <end position="176"/>
    </location>
</feature>
<evidence type="ECO:0000256" key="1">
    <source>
        <dbReference type="SAM" id="MobiDB-lite"/>
    </source>
</evidence>
<evidence type="ECO:0000313" key="2">
    <source>
        <dbReference type="EMBL" id="KAF1830846.1"/>
    </source>
</evidence>
<dbReference type="AlphaFoldDB" id="A0A6A5K419"/>